<name>A0A6I4TJ99_9SPHN</name>
<feature type="transmembrane region" description="Helical" evidence="1">
    <location>
        <begin position="205"/>
        <end position="224"/>
    </location>
</feature>
<gene>
    <name evidence="2" type="ORF">GRI40_12945</name>
</gene>
<reference evidence="2 3" key="1">
    <citation type="submission" date="2019-12" db="EMBL/GenBank/DDBJ databases">
        <title>Genomic-based taxomic classification of the family Erythrobacteraceae.</title>
        <authorList>
            <person name="Xu L."/>
        </authorList>
    </citation>
    <scope>NUCLEOTIDE SEQUENCE [LARGE SCALE GENOMIC DNA]</scope>
    <source>
        <strain evidence="2 3">100921-2</strain>
    </source>
</reference>
<dbReference type="Proteomes" id="UP000439522">
    <property type="component" value="Unassembled WGS sequence"/>
</dbReference>
<keyword evidence="1" id="KW-0812">Transmembrane</keyword>
<dbReference type="OrthoDB" id="9806195at2"/>
<comment type="caution">
    <text evidence="2">The sequence shown here is derived from an EMBL/GenBank/DDBJ whole genome shotgun (WGS) entry which is preliminary data.</text>
</comment>
<evidence type="ECO:0008006" key="4">
    <source>
        <dbReference type="Google" id="ProtNLM"/>
    </source>
</evidence>
<evidence type="ECO:0000313" key="2">
    <source>
        <dbReference type="EMBL" id="MXO76120.1"/>
    </source>
</evidence>
<feature type="transmembrane region" description="Helical" evidence="1">
    <location>
        <begin position="12"/>
        <end position="32"/>
    </location>
</feature>
<organism evidence="2 3">
    <name type="scientific">Tsuneonella aeria</name>
    <dbReference type="NCBI Taxonomy" id="1837929"/>
    <lineage>
        <taxon>Bacteria</taxon>
        <taxon>Pseudomonadati</taxon>
        <taxon>Pseudomonadota</taxon>
        <taxon>Alphaproteobacteria</taxon>
        <taxon>Sphingomonadales</taxon>
        <taxon>Erythrobacteraceae</taxon>
        <taxon>Tsuneonella</taxon>
    </lineage>
</organism>
<keyword evidence="3" id="KW-1185">Reference proteome</keyword>
<keyword evidence="1" id="KW-1133">Transmembrane helix</keyword>
<keyword evidence="1" id="KW-0472">Membrane</keyword>
<dbReference type="AlphaFoldDB" id="A0A6I4TJ99"/>
<accession>A0A6I4TJ99</accession>
<sequence length="234" mass="27205">MRLPLLARRIHKWLALFVGFQVVIWTLSGLYMTAIHIDIIHGDHFIRRSEPRPVGASLLADPVAAARSIPEAEAVKLHWLEDRPTYIVTAGSRKVLLDARSGSPLPPPDRDQIQRLANHWFTGDEQLASITLIHDLPFEVRGARGPLWRAEFDGWNKPTLYFSPGTGELVTRRHELWRLFDFVWMLHIMDYEERENVNNWVLRTFTWAAVAMALSGAWLLYYHLPKRRRRKARS</sequence>
<dbReference type="EMBL" id="WTZA01000002">
    <property type="protein sequence ID" value="MXO76120.1"/>
    <property type="molecule type" value="Genomic_DNA"/>
</dbReference>
<proteinExistence type="predicted"/>
<protein>
    <recommendedName>
        <fullName evidence="4">PepSY domain-containing protein</fullName>
    </recommendedName>
</protein>
<evidence type="ECO:0000256" key="1">
    <source>
        <dbReference type="SAM" id="Phobius"/>
    </source>
</evidence>
<evidence type="ECO:0000313" key="3">
    <source>
        <dbReference type="Proteomes" id="UP000439522"/>
    </source>
</evidence>